<proteinExistence type="predicted"/>
<protein>
    <submittedName>
        <fullName evidence="1">Uncharacterized protein</fullName>
    </submittedName>
</protein>
<organism evidence="1">
    <name type="scientific">marine sediment metagenome</name>
    <dbReference type="NCBI Taxonomy" id="412755"/>
    <lineage>
        <taxon>unclassified sequences</taxon>
        <taxon>metagenomes</taxon>
        <taxon>ecological metagenomes</taxon>
    </lineage>
</organism>
<sequence length="74" mass="8279">MTESTYKTKVAFTNAVPCCPYSPASRAAGWSFRTVCVGDYESCVDVEKWYETEYNCQCAFVEPVNAAPSRTVFD</sequence>
<gene>
    <name evidence="1" type="ORF">LCGC14_1092450</name>
</gene>
<dbReference type="EMBL" id="LAZR01004863">
    <property type="protein sequence ID" value="KKN04929.1"/>
    <property type="molecule type" value="Genomic_DNA"/>
</dbReference>
<accession>A0A0F9MGA6</accession>
<reference evidence="1" key="1">
    <citation type="journal article" date="2015" name="Nature">
        <title>Complex archaea that bridge the gap between prokaryotes and eukaryotes.</title>
        <authorList>
            <person name="Spang A."/>
            <person name="Saw J.H."/>
            <person name="Jorgensen S.L."/>
            <person name="Zaremba-Niedzwiedzka K."/>
            <person name="Martijn J."/>
            <person name="Lind A.E."/>
            <person name="van Eijk R."/>
            <person name="Schleper C."/>
            <person name="Guy L."/>
            <person name="Ettema T.J."/>
        </authorList>
    </citation>
    <scope>NUCLEOTIDE SEQUENCE</scope>
</reference>
<evidence type="ECO:0000313" key="1">
    <source>
        <dbReference type="EMBL" id="KKN04929.1"/>
    </source>
</evidence>
<dbReference type="AlphaFoldDB" id="A0A0F9MGA6"/>
<name>A0A0F9MGA6_9ZZZZ</name>
<comment type="caution">
    <text evidence="1">The sequence shown here is derived from an EMBL/GenBank/DDBJ whole genome shotgun (WGS) entry which is preliminary data.</text>
</comment>